<dbReference type="PROSITE" id="PS51257">
    <property type="entry name" value="PROKAR_LIPOPROTEIN"/>
    <property type="match status" value="1"/>
</dbReference>
<feature type="chain" id="PRO_5015856879" evidence="1">
    <location>
        <begin position="28"/>
        <end position="499"/>
    </location>
</feature>
<reference evidence="2 3" key="1">
    <citation type="submission" date="2018-06" db="EMBL/GenBank/DDBJ databases">
        <title>Genomic Encyclopedia of Archaeal and Bacterial Type Strains, Phase II (KMG-II): from individual species to whole genera.</title>
        <authorList>
            <person name="Goeker M."/>
        </authorList>
    </citation>
    <scope>NUCLEOTIDE SEQUENCE [LARGE SCALE GENOMIC DNA]</scope>
    <source>
        <strain evidence="2 3">DSM 19830</strain>
    </source>
</reference>
<dbReference type="AlphaFoldDB" id="A0A2W7R1E1"/>
<dbReference type="Pfam" id="PF12771">
    <property type="entry name" value="SusD-like_2"/>
    <property type="match status" value="1"/>
</dbReference>
<comment type="caution">
    <text evidence="2">The sequence shown here is derived from an EMBL/GenBank/DDBJ whole genome shotgun (WGS) entry which is preliminary data.</text>
</comment>
<dbReference type="InterPro" id="IPR041662">
    <property type="entry name" value="SusD-like_2"/>
</dbReference>
<sequence>MKINIINISKKVLLAPVMALVLSTACVEDLKEMNLNPNEISSLDYGIQLTKMQLAFTGGSYEIFRTSLGYCFASIQQMADLESPVSGVFLPGDKYLNDPLFASAFFDAAYFSEYRDIADYVNRSSEDPQAINYHAIGRIWKVMSAHRLTDIYGDVPYFDAGQGYISNLWFPKYDAQELIYKDMLKELDEAAASFDDMMPNPGDQDILYNGNIDQWKKFTYSLMLRLAMRISNVAPAESEAWVKKAIQGGVMTSNADLARVTHQTGGWINPFNAGFNTRDRIRLSATFVGWMKDNNDPRLNIIAWVENGGEQMGLPNGFDNTSIQDYPGGADLSAYSNVNPELRQYDSPSLHLTYAEVELLLAEAAIKGWHSGSAKEHYEKGVAAAMRQWDIFGIEIPSEAEINDYLKSHPFDSAKGMEMIGEQYWAATFLVNWEGYSKWRRTGYPVLTPTNYPSNVTNGQIPRRMTYSGEEYSINSDNINEAVSRQGADDFMTRVWWDK</sequence>
<dbReference type="Proteomes" id="UP000248882">
    <property type="component" value="Unassembled WGS sequence"/>
</dbReference>
<dbReference type="OrthoDB" id="973072at2"/>
<dbReference type="RefSeq" id="WP_111317420.1">
    <property type="nucleotide sequence ID" value="NZ_QKZT01000005.1"/>
</dbReference>
<gene>
    <name evidence="2" type="ORF">LV85_01339</name>
</gene>
<dbReference type="Gene3D" id="1.25.40.390">
    <property type="match status" value="1"/>
</dbReference>
<name>A0A2W7R1E1_9BACT</name>
<organism evidence="2 3">
    <name type="scientific">Algoriphagus chordae</name>
    <dbReference type="NCBI Taxonomy" id="237019"/>
    <lineage>
        <taxon>Bacteria</taxon>
        <taxon>Pseudomonadati</taxon>
        <taxon>Bacteroidota</taxon>
        <taxon>Cytophagia</taxon>
        <taxon>Cytophagales</taxon>
        <taxon>Cyclobacteriaceae</taxon>
        <taxon>Algoriphagus</taxon>
    </lineage>
</organism>
<dbReference type="SUPFAM" id="SSF48452">
    <property type="entry name" value="TPR-like"/>
    <property type="match status" value="1"/>
</dbReference>
<keyword evidence="1" id="KW-0732">Signal</keyword>
<protein>
    <submittedName>
        <fullName evidence="2">SusD-like starch-binding protein associating with outer membrane</fullName>
    </submittedName>
</protein>
<accession>A0A2W7R1E1</accession>
<evidence type="ECO:0000256" key="1">
    <source>
        <dbReference type="SAM" id="SignalP"/>
    </source>
</evidence>
<dbReference type="InterPro" id="IPR011990">
    <property type="entry name" value="TPR-like_helical_dom_sf"/>
</dbReference>
<evidence type="ECO:0000313" key="3">
    <source>
        <dbReference type="Proteomes" id="UP000248882"/>
    </source>
</evidence>
<evidence type="ECO:0000313" key="2">
    <source>
        <dbReference type="EMBL" id="PZX54001.1"/>
    </source>
</evidence>
<keyword evidence="3" id="KW-1185">Reference proteome</keyword>
<dbReference type="EMBL" id="QKZT01000005">
    <property type="protein sequence ID" value="PZX54001.1"/>
    <property type="molecule type" value="Genomic_DNA"/>
</dbReference>
<feature type="signal peptide" evidence="1">
    <location>
        <begin position="1"/>
        <end position="27"/>
    </location>
</feature>
<proteinExistence type="predicted"/>